<dbReference type="RefSeq" id="WP_092065784.1">
    <property type="nucleotide sequence ID" value="NZ_FNIN01000009.1"/>
</dbReference>
<dbReference type="GO" id="GO:0042364">
    <property type="term" value="P:water-soluble vitamin biosynthetic process"/>
    <property type="evidence" value="ECO:0007669"/>
    <property type="project" value="UniProtKB-ARBA"/>
</dbReference>
<organism evidence="8 9">
    <name type="scientific">Desulfonauticus submarinus</name>
    <dbReference type="NCBI Taxonomy" id="206665"/>
    <lineage>
        <taxon>Bacteria</taxon>
        <taxon>Pseudomonadati</taxon>
        <taxon>Thermodesulfobacteriota</taxon>
        <taxon>Desulfovibrionia</taxon>
        <taxon>Desulfovibrionales</taxon>
        <taxon>Desulfonauticaceae</taxon>
        <taxon>Desulfonauticus</taxon>
    </lineage>
</organism>
<dbReference type="InterPro" id="IPR034428">
    <property type="entry name" value="ThiH/NoCL/HydG-like"/>
</dbReference>
<dbReference type="SMART" id="SM00876">
    <property type="entry name" value="BATS"/>
    <property type="match status" value="1"/>
</dbReference>
<dbReference type="GO" id="GO:0044272">
    <property type="term" value="P:sulfur compound biosynthetic process"/>
    <property type="evidence" value="ECO:0007669"/>
    <property type="project" value="UniProtKB-ARBA"/>
</dbReference>
<dbReference type="AlphaFoldDB" id="A0A1H0ETK8"/>
<dbReference type="SFLD" id="SFLDG01060">
    <property type="entry name" value="BATS_domain_containing"/>
    <property type="match status" value="1"/>
</dbReference>
<feature type="domain" description="Biotin and thiamin synthesis-associated" evidence="7">
    <location>
        <begin position="294"/>
        <end position="405"/>
    </location>
</feature>
<comment type="cofactor">
    <cofactor evidence="1">
        <name>[4Fe-4S] cluster</name>
        <dbReference type="ChEBI" id="CHEBI:49883"/>
    </cofactor>
</comment>
<evidence type="ECO:0000256" key="5">
    <source>
        <dbReference type="ARBA" id="ARBA00023004"/>
    </source>
</evidence>
<dbReference type="InterPro" id="IPR058240">
    <property type="entry name" value="rSAM_sf"/>
</dbReference>
<dbReference type="Pfam" id="PF06968">
    <property type="entry name" value="BATS"/>
    <property type="match status" value="1"/>
</dbReference>
<dbReference type="STRING" id="206665.SAMN04488516_10941"/>
<evidence type="ECO:0000313" key="8">
    <source>
        <dbReference type="EMBL" id="SDN85656.1"/>
    </source>
</evidence>
<dbReference type="Gene3D" id="3.20.20.70">
    <property type="entry name" value="Aldolase class I"/>
    <property type="match status" value="1"/>
</dbReference>
<evidence type="ECO:0000313" key="9">
    <source>
        <dbReference type="Proteomes" id="UP000199602"/>
    </source>
</evidence>
<gene>
    <name evidence="8" type="ORF">SAMN04488516_10941</name>
</gene>
<evidence type="ECO:0000256" key="2">
    <source>
        <dbReference type="ARBA" id="ARBA00022485"/>
    </source>
</evidence>
<dbReference type="InterPro" id="IPR010722">
    <property type="entry name" value="BATS_dom"/>
</dbReference>
<sequence length="497" mass="56967">MLSLTEKEWRENRLIKIKKWEENCPWEDFINDKTILTILGKKKKTEKKEILDIITKAKENALTGEMLSPEEVAALSNVQDQELWEAIFEAAYWIKCKVYGNRIVLFSPLYISSPCVNNCVYCGFRNSNHSIQTKTLTLEELEEEIKVLTNMGQKRLIVVYGEHPASNYEYICQTIEKIYSIKNGKGEIRRVNVNAAPLFVDEYKAVKSVGIGTYQVFQETYHHPTYKKLHPQNTLKGQYKWRLFALHRALQAGIDDVAIGALFGLYDWRFELLGLLYHAMSLEKEFGVGSHTISYPRLEPAINTPLTGNSSYLVNDEDFKKIVAIIRLMCPYTGSILTAREAPALRQEIIKKGGVSQMDAGSRIAVGGYTEIQKEHIPNKQQFVLQDTRSLDDFIYDLCKDGYLPSFCTACYREGRTGDNFMPLAKHATVKNFCIGNGILTFKEYLMDYASPKVKEIGEKVIIPNYLKWLDENVPQAAKQVRRLLKEEEAGKRDQHL</sequence>
<dbReference type="PANTHER" id="PTHR43583">
    <property type="entry name" value="2-IMINOACETATE SYNTHASE"/>
    <property type="match status" value="1"/>
</dbReference>
<dbReference type="SFLD" id="SFLDG01081">
    <property type="entry name" value="cleavage_of_the_Ca-Cb_bond_in"/>
    <property type="match status" value="1"/>
</dbReference>
<keyword evidence="9" id="KW-1185">Reference proteome</keyword>
<keyword evidence="3" id="KW-0949">S-adenosyl-L-methionine</keyword>
<keyword evidence="4" id="KW-0479">Metal-binding</keyword>
<dbReference type="SFLD" id="SFLDF00319">
    <property type="entry name" value="Fe_hydrogenase_maturase_(HydG"/>
    <property type="match status" value="1"/>
</dbReference>
<keyword evidence="2" id="KW-0004">4Fe-4S</keyword>
<dbReference type="InterPro" id="IPR024007">
    <property type="entry name" value="FeFe-hyd_mat_HydG"/>
</dbReference>
<dbReference type="EMBL" id="FNIN01000009">
    <property type="protein sequence ID" value="SDN85656.1"/>
    <property type="molecule type" value="Genomic_DNA"/>
</dbReference>
<evidence type="ECO:0000256" key="6">
    <source>
        <dbReference type="ARBA" id="ARBA00023014"/>
    </source>
</evidence>
<proteinExistence type="predicted"/>
<evidence type="ECO:0000256" key="3">
    <source>
        <dbReference type="ARBA" id="ARBA00022691"/>
    </source>
</evidence>
<dbReference type="GO" id="GO:0051539">
    <property type="term" value="F:4 iron, 4 sulfur cluster binding"/>
    <property type="evidence" value="ECO:0007669"/>
    <property type="project" value="UniProtKB-KW"/>
</dbReference>
<dbReference type="OrthoDB" id="3320990at2"/>
<dbReference type="InterPro" id="IPR007197">
    <property type="entry name" value="rSAM"/>
</dbReference>
<dbReference type="Proteomes" id="UP000199602">
    <property type="component" value="Unassembled WGS sequence"/>
</dbReference>
<keyword evidence="5" id="KW-0408">Iron</keyword>
<dbReference type="SFLD" id="SFLDS00029">
    <property type="entry name" value="Radical_SAM"/>
    <property type="match status" value="1"/>
</dbReference>
<evidence type="ECO:0000256" key="1">
    <source>
        <dbReference type="ARBA" id="ARBA00001966"/>
    </source>
</evidence>
<dbReference type="GO" id="GO:0003824">
    <property type="term" value="F:catalytic activity"/>
    <property type="evidence" value="ECO:0007669"/>
    <property type="project" value="InterPro"/>
</dbReference>
<dbReference type="SUPFAM" id="SSF102114">
    <property type="entry name" value="Radical SAM enzymes"/>
    <property type="match status" value="1"/>
</dbReference>
<name>A0A1H0ETK8_9BACT</name>
<reference evidence="8 9" key="1">
    <citation type="submission" date="2016-10" db="EMBL/GenBank/DDBJ databases">
        <authorList>
            <person name="de Groot N.N."/>
        </authorList>
    </citation>
    <scope>NUCLEOTIDE SEQUENCE [LARGE SCALE GENOMIC DNA]</scope>
    <source>
        <strain evidence="8 9">DSM 15269</strain>
    </source>
</reference>
<evidence type="ECO:0000259" key="7">
    <source>
        <dbReference type="SMART" id="SM00876"/>
    </source>
</evidence>
<dbReference type="GO" id="GO:0046872">
    <property type="term" value="F:metal ion binding"/>
    <property type="evidence" value="ECO:0007669"/>
    <property type="project" value="UniProtKB-KW"/>
</dbReference>
<dbReference type="InterPro" id="IPR013785">
    <property type="entry name" value="Aldolase_TIM"/>
</dbReference>
<evidence type="ECO:0000256" key="4">
    <source>
        <dbReference type="ARBA" id="ARBA00022723"/>
    </source>
</evidence>
<dbReference type="NCBIfam" id="TIGR03955">
    <property type="entry name" value="rSAM_HydG"/>
    <property type="match status" value="1"/>
</dbReference>
<dbReference type="Pfam" id="PF04055">
    <property type="entry name" value="Radical_SAM"/>
    <property type="match status" value="1"/>
</dbReference>
<dbReference type="CDD" id="cd01335">
    <property type="entry name" value="Radical_SAM"/>
    <property type="match status" value="1"/>
</dbReference>
<keyword evidence="6" id="KW-0411">Iron-sulfur</keyword>
<dbReference type="PANTHER" id="PTHR43583:SF2">
    <property type="entry name" value="THIAZOLE BIOSYNTHESIS PROTEIN"/>
    <property type="match status" value="1"/>
</dbReference>
<protein>
    <submittedName>
        <fullName evidence="8">Iron-only hydrogenase maturation protein HydG</fullName>
    </submittedName>
</protein>
<accession>A0A1H0ETK8</accession>